<evidence type="ECO:0000256" key="7">
    <source>
        <dbReference type="ARBA" id="ARBA00022786"/>
    </source>
</evidence>
<keyword evidence="8" id="KW-0539">Nucleus</keyword>
<evidence type="ECO:0000313" key="11">
    <source>
        <dbReference type="EMBL" id="CAK9275933.1"/>
    </source>
</evidence>
<dbReference type="InterPro" id="IPR019474">
    <property type="entry name" value="Ub_conjug_fac_E4_core"/>
</dbReference>
<dbReference type="Pfam" id="PF04564">
    <property type="entry name" value="U-box"/>
    <property type="match status" value="1"/>
</dbReference>
<proteinExistence type="inferred from homology"/>
<evidence type="ECO:0000256" key="8">
    <source>
        <dbReference type="ARBA" id="ARBA00023242"/>
    </source>
</evidence>
<dbReference type="SMART" id="SM00504">
    <property type="entry name" value="Ubox"/>
    <property type="match status" value="1"/>
</dbReference>
<keyword evidence="7" id="KW-0833">Ubl conjugation pathway</keyword>
<evidence type="ECO:0000256" key="5">
    <source>
        <dbReference type="ARBA" id="ARBA00022490"/>
    </source>
</evidence>
<dbReference type="InterPro" id="IPR045132">
    <property type="entry name" value="UBE4"/>
</dbReference>
<accession>A0ABP0X9X7</accession>
<keyword evidence="12" id="KW-1185">Reference proteome</keyword>
<comment type="subcellular location">
    <subcellularLocation>
        <location evidence="2">Cytoplasm</location>
    </subcellularLocation>
    <subcellularLocation>
        <location evidence="1">Nucleus</location>
    </subcellularLocation>
</comment>
<evidence type="ECO:0000256" key="2">
    <source>
        <dbReference type="ARBA" id="ARBA00004496"/>
    </source>
</evidence>
<name>A0ABP0X9X7_9BRYO</name>
<dbReference type="EMBL" id="OZ020102">
    <property type="protein sequence ID" value="CAK9275933.1"/>
    <property type="molecule type" value="Genomic_DNA"/>
</dbReference>
<organism evidence="11 12">
    <name type="scientific">Sphagnum jensenii</name>
    <dbReference type="NCBI Taxonomy" id="128206"/>
    <lineage>
        <taxon>Eukaryota</taxon>
        <taxon>Viridiplantae</taxon>
        <taxon>Streptophyta</taxon>
        <taxon>Embryophyta</taxon>
        <taxon>Bryophyta</taxon>
        <taxon>Sphagnophytina</taxon>
        <taxon>Sphagnopsida</taxon>
        <taxon>Sphagnales</taxon>
        <taxon>Sphagnaceae</taxon>
        <taxon>Sphagnum</taxon>
    </lineage>
</organism>
<evidence type="ECO:0000313" key="12">
    <source>
        <dbReference type="Proteomes" id="UP001497444"/>
    </source>
</evidence>
<evidence type="ECO:0000256" key="1">
    <source>
        <dbReference type="ARBA" id="ARBA00004123"/>
    </source>
</evidence>
<dbReference type="CDD" id="cd16657">
    <property type="entry name" value="RING-Ubox_UBE4A"/>
    <property type="match status" value="1"/>
</dbReference>
<dbReference type="InterPro" id="IPR013083">
    <property type="entry name" value="Znf_RING/FYVE/PHD"/>
</dbReference>
<evidence type="ECO:0000256" key="3">
    <source>
        <dbReference type="ARBA" id="ARBA00004906"/>
    </source>
</evidence>
<sequence length="1049" mass="118613">MAQLKATRSKVDIEDKVLQRVLQVTLRPGDDRGSGVPLYLEQLAAELLSEDKPTVLSRDSIERVFMQRLSTIYAGYDPPFSYLVGCYRRALEEARKAQIMKDKIILAEILDALQQVKELAVSYAVLVLAHAEDINFPQPPEPSLSPNMQFLALILGDLSPNMGYDTFASSGSTLPPGFLDDLINRFENEPEGLKNVFEQLFKDLQGSVMKISPLGPFQGYLRALGMLVSHSSLALVLVHHPMWNPRGNHVNGRVLEVSSILGPFFHISVIPDHPVFGNGEPNVGQQCFSEASTRRTSDLTSSYALIRTVMQQLYDGLYDVILKLLKTAEAREKVLQYLADVIQKNANRVQIQANPFTTASNGMFVSLSAVMLKLCDPFLDESLSKKGKIEASYVLRKGRLDFSGLTAILATSEEVAKWVDSHTYGQSHGLYEAQQLHEHEELRHLQAEEASTSTVNNPQSYLPGPAASKPADHSNFSFICECFFLTARVLNLGLIKALLDFKTLVQDLSRHKESLVALKAMRGNGAPEELERDISQAEALVERLSQDRLCYDAQLLKDVNLLQQGLDFYRLMVVWLAGLVGGFRLPLPSICPMEFACMPEHFVEDPMELLLFASRIPKALDTVNLDEFMSFIVMFMGSPLHVRNPYLRAKMVEVLNAWMPSKSPSAVMALLFEKHHLALQYLVPNLLKLYVDIEFTGSHTQFYDKFNIRHNIAELLEYLWLVPSHHDAWKKIAIMEEKGSYLKFLNLLINDSIFLLDESLKKIPELKAMEAEIENSDEWNQRPPQERQERVHHFHQQEHVVRIDMTLANEDVKMLQYTSAEITAPFLLPEMVERIASMLNYFLFQLVGPQRKALRVKEPEKYEFRPKELLSQIVDIYVHLDRGDAHQSFANAISSDGRSYREELFAEAAVVLRQIGGLPEKTIQEFEQLGVKAKAAATEAKDTEALLGEIPEEFLDPIQYTLMKDPVILPSSKTTVDLSTIQRHLLSDQTDPFNRSVLTSDMLIPDVELKARIDEYLLSRQRSTHHSSNSILLTKSLSQICKCAMKMIL</sequence>
<keyword evidence="5" id="KW-0963">Cytoplasm</keyword>
<dbReference type="Pfam" id="PF10408">
    <property type="entry name" value="Ufd2P_core"/>
    <property type="match status" value="1"/>
</dbReference>
<comment type="similarity">
    <text evidence="4">Belongs to the ubiquitin conjugation factor E4 family.</text>
</comment>
<feature type="region of interest" description="Disordered" evidence="9">
    <location>
        <begin position="447"/>
        <end position="466"/>
    </location>
</feature>
<evidence type="ECO:0000259" key="10">
    <source>
        <dbReference type="PROSITE" id="PS51698"/>
    </source>
</evidence>
<dbReference type="Gene3D" id="3.30.40.10">
    <property type="entry name" value="Zinc/RING finger domain, C3HC4 (zinc finger)"/>
    <property type="match status" value="1"/>
</dbReference>
<keyword evidence="6" id="KW-0808">Transferase</keyword>
<dbReference type="Proteomes" id="UP001497444">
    <property type="component" value="Chromosome 7"/>
</dbReference>
<reference evidence="11" key="1">
    <citation type="submission" date="2024-02" db="EMBL/GenBank/DDBJ databases">
        <authorList>
            <consortium name="ELIXIR-Norway"/>
            <consortium name="Elixir Norway"/>
        </authorList>
    </citation>
    <scope>NUCLEOTIDE SEQUENCE</scope>
</reference>
<evidence type="ECO:0000256" key="6">
    <source>
        <dbReference type="ARBA" id="ARBA00022679"/>
    </source>
</evidence>
<dbReference type="InterPro" id="IPR003613">
    <property type="entry name" value="Ubox_domain"/>
</dbReference>
<gene>
    <name evidence="11" type="ORF">CSSPJE1EN1_LOCUS21411</name>
</gene>
<comment type="pathway">
    <text evidence="3">Protein modification; protein ubiquitination.</text>
</comment>
<protein>
    <recommendedName>
        <fullName evidence="10">U-box domain-containing protein</fullName>
    </recommendedName>
</protein>
<dbReference type="PANTHER" id="PTHR13931:SF2">
    <property type="entry name" value="UBIQUITIN CONJUGATION FACTOR E4 B"/>
    <property type="match status" value="1"/>
</dbReference>
<dbReference type="PANTHER" id="PTHR13931">
    <property type="entry name" value="UBIQUITINATION FACTOR E4"/>
    <property type="match status" value="1"/>
</dbReference>
<evidence type="ECO:0000256" key="4">
    <source>
        <dbReference type="ARBA" id="ARBA00007434"/>
    </source>
</evidence>
<feature type="domain" description="U-box" evidence="10">
    <location>
        <begin position="949"/>
        <end position="1023"/>
    </location>
</feature>
<dbReference type="SUPFAM" id="SSF57850">
    <property type="entry name" value="RING/U-box"/>
    <property type="match status" value="1"/>
</dbReference>
<evidence type="ECO:0000256" key="9">
    <source>
        <dbReference type="SAM" id="MobiDB-lite"/>
    </source>
</evidence>
<feature type="compositionally biased region" description="Polar residues" evidence="9">
    <location>
        <begin position="449"/>
        <end position="460"/>
    </location>
</feature>
<dbReference type="PROSITE" id="PS51698">
    <property type="entry name" value="U_BOX"/>
    <property type="match status" value="1"/>
</dbReference>